<name>A0ACB9HWC7_9ASTR</name>
<proteinExistence type="predicted"/>
<evidence type="ECO:0000313" key="2">
    <source>
        <dbReference type="Proteomes" id="UP001056120"/>
    </source>
</evidence>
<reference evidence="2" key="1">
    <citation type="journal article" date="2022" name="Mol. Ecol. Resour.">
        <title>The genomes of chicory, endive, great burdock and yacon provide insights into Asteraceae palaeo-polyploidization history and plant inulin production.</title>
        <authorList>
            <person name="Fan W."/>
            <person name="Wang S."/>
            <person name="Wang H."/>
            <person name="Wang A."/>
            <person name="Jiang F."/>
            <person name="Liu H."/>
            <person name="Zhao H."/>
            <person name="Xu D."/>
            <person name="Zhang Y."/>
        </authorList>
    </citation>
    <scope>NUCLEOTIDE SEQUENCE [LARGE SCALE GENOMIC DNA]</scope>
    <source>
        <strain evidence="2">cv. Yunnan</strain>
    </source>
</reference>
<accession>A0ACB9HWC7</accession>
<comment type="caution">
    <text evidence="1">The sequence shown here is derived from an EMBL/GenBank/DDBJ whole genome shotgun (WGS) entry which is preliminary data.</text>
</comment>
<organism evidence="1 2">
    <name type="scientific">Smallanthus sonchifolius</name>
    <dbReference type="NCBI Taxonomy" id="185202"/>
    <lineage>
        <taxon>Eukaryota</taxon>
        <taxon>Viridiplantae</taxon>
        <taxon>Streptophyta</taxon>
        <taxon>Embryophyta</taxon>
        <taxon>Tracheophyta</taxon>
        <taxon>Spermatophyta</taxon>
        <taxon>Magnoliopsida</taxon>
        <taxon>eudicotyledons</taxon>
        <taxon>Gunneridae</taxon>
        <taxon>Pentapetalae</taxon>
        <taxon>asterids</taxon>
        <taxon>campanulids</taxon>
        <taxon>Asterales</taxon>
        <taxon>Asteraceae</taxon>
        <taxon>Asteroideae</taxon>
        <taxon>Heliantheae alliance</taxon>
        <taxon>Millerieae</taxon>
        <taxon>Smallanthus</taxon>
    </lineage>
</organism>
<reference evidence="1 2" key="2">
    <citation type="journal article" date="2022" name="Mol. Ecol. Resour.">
        <title>The genomes of chicory, endive, great burdock and yacon provide insights into Asteraceae paleo-polyploidization history and plant inulin production.</title>
        <authorList>
            <person name="Fan W."/>
            <person name="Wang S."/>
            <person name="Wang H."/>
            <person name="Wang A."/>
            <person name="Jiang F."/>
            <person name="Liu H."/>
            <person name="Zhao H."/>
            <person name="Xu D."/>
            <person name="Zhang Y."/>
        </authorList>
    </citation>
    <scope>NUCLEOTIDE SEQUENCE [LARGE SCALE GENOMIC DNA]</scope>
    <source>
        <strain evidence="2">cv. Yunnan</strain>
        <tissue evidence="1">Leaves</tissue>
    </source>
</reference>
<sequence>MEANRKRTDSFHDALLKNEFIAQPEISTGNGDYEFLNLNQDLGDKDCSMINGVLEDIQLTSEIKDDTINGVSELVLLIKPMVITGEQVEKACNLYT</sequence>
<gene>
    <name evidence="1" type="ORF">L1987_28375</name>
</gene>
<dbReference type="Proteomes" id="UP001056120">
    <property type="component" value="Linkage Group LG10"/>
</dbReference>
<dbReference type="EMBL" id="CM042027">
    <property type="protein sequence ID" value="KAI3800288.1"/>
    <property type="molecule type" value="Genomic_DNA"/>
</dbReference>
<protein>
    <submittedName>
        <fullName evidence="1">Uncharacterized protein</fullName>
    </submittedName>
</protein>
<evidence type="ECO:0000313" key="1">
    <source>
        <dbReference type="EMBL" id="KAI3800288.1"/>
    </source>
</evidence>
<keyword evidence="2" id="KW-1185">Reference proteome</keyword>